<evidence type="ECO:0000256" key="1">
    <source>
        <dbReference type="ARBA" id="ARBA00010797"/>
    </source>
</evidence>
<keyword evidence="2 5" id="KW-0689">Ribosomal protein</keyword>
<keyword evidence="3" id="KW-0687">Ribonucleoprotein</keyword>
<evidence type="ECO:0000256" key="3">
    <source>
        <dbReference type="ARBA" id="ARBA00023274"/>
    </source>
</evidence>
<dbReference type="Gene3D" id="2.40.50.100">
    <property type="match status" value="1"/>
</dbReference>
<dbReference type="EMBL" id="CCYA01000290">
    <property type="protein sequence ID" value="CEH19265.1"/>
    <property type="molecule type" value="Genomic_DNA"/>
</dbReference>
<dbReference type="SUPFAM" id="SSF110324">
    <property type="entry name" value="Ribosomal L27 protein-like"/>
    <property type="match status" value="1"/>
</dbReference>
<comment type="similarity">
    <text evidence="1">Belongs to the bacterial ribosomal protein bL27 family.</text>
</comment>
<dbReference type="GO" id="GO:0005762">
    <property type="term" value="C:mitochondrial large ribosomal subunit"/>
    <property type="evidence" value="ECO:0007669"/>
    <property type="project" value="TreeGrafter"/>
</dbReference>
<dbReference type="HAMAP" id="MF_00539">
    <property type="entry name" value="Ribosomal_bL27"/>
    <property type="match status" value="1"/>
</dbReference>
<evidence type="ECO:0000313" key="6">
    <source>
        <dbReference type="Proteomes" id="UP000054845"/>
    </source>
</evidence>
<proteinExistence type="inferred from homology"/>
<dbReference type="AlphaFoldDB" id="A0A0P1BS92"/>
<evidence type="ECO:0000313" key="5">
    <source>
        <dbReference type="EMBL" id="CEH19265.1"/>
    </source>
</evidence>
<dbReference type="Proteomes" id="UP000054845">
    <property type="component" value="Unassembled WGS sequence"/>
</dbReference>
<dbReference type="PRINTS" id="PR00063">
    <property type="entry name" value="RIBOSOMALL27"/>
</dbReference>
<dbReference type="STRING" id="401625.A0A0P1BS92"/>
<sequence>MAFISRVRPAFEVAGKNINPSISLLSLRGALPSLSSSGPSFTNTVSRTANAQAENQSASSAFFFALPFAWANGVQIRHSAKRGGGTAKNNRNSPGKRLGVKRFSGQYVQAGEILMRQRGTRFHAGQNVGMGRDHTLYALIPGWVQFYRPNAEPVQRKMGRRYIGVTPSPNVRLPTPIGAPRERIWQKVDVMRFDEFGRPLVDAKPLADGDIVGEAESQAEKSNTIAASQ</sequence>
<dbReference type="PANTHER" id="PTHR15893:SF0">
    <property type="entry name" value="LARGE RIBOSOMAL SUBUNIT PROTEIN BL27M"/>
    <property type="match status" value="1"/>
</dbReference>
<name>A0A0P1BS92_9BASI</name>
<protein>
    <recommendedName>
        <fullName evidence="4">Large ribosomal subunit protein bL27m</fullName>
    </recommendedName>
</protein>
<organism evidence="5 6">
    <name type="scientific">Ceraceosorus bombacis</name>
    <dbReference type="NCBI Taxonomy" id="401625"/>
    <lineage>
        <taxon>Eukaryota</taxon>
        <taxon>Fungi</taxon>
        <taxon>Dikarya</taxon>
        <taxon>Basidiomycota</taxon>
        <taxon>Ustilaginomycotina</taxon>
        <taxon>Exobasidiomycetes</taxon>
        <taxon>Ceraceosorales</taxon>
        <taxon>Ceraceosoraceae</taxon>
        <taxon>Ceraceosorus</taxon>
    </lineage>
</organism>
<dbReference type="GO" id="GO:0006412">
    <property type="term" value="P:translation"/>
    <property type="evidence" value="ECO:0007669"/>
    <property type="project" value="InterPro"/>
</dbReference>
<reference evidence="5 6" key="1">
    <citation type="submission" date="2014-09" db="EMBL/GenBank/DDBJ databases">
        <authorList>
            <person name="Magalhaes I.L.F."/>
            <person name="Oliveira U."/>
            <person name="Santos F.R."/>
            <person name="Vidigal T.H.D.A."/>
            <person name="Brescovit A.D."/>
            <person name="Santos A.J."/>
        </authorList>
    </citation>
    <scope>NUCLEOTIDE SEQUENCE [LARGE SCALE GENOMIC DNA]</scope>
</reference>
<dbReference type="PROSITE" id="PS00831">
    <property type="entry name" value="RIBOSOMAL_L27"/>
    <property type="match status" value="1"/>
</dbReference>
<dbReference type="FunFam" id="2.40.50.100:FF:000020">
    <property type="entry name" value="50S ribosomal protein L27"/>
    <property type="match status" value="1"/>
</dbReference>
<dbReference type="GO" id="GO:0003735">
    <property type="term" value="F:structural constituent of ribosome"/>
    <property type="evidence" value="ECO:0007669"/>
    <property type="project" value="InterPro"/>
</dbReference>
<evidence type="ECO:0000256" key="4">
    <source>
        <dbReference type="ARBA" id="ARBA00035267"/>
    </source>
</evidence>
<dbReference type="Pfam" id="PF01016">
    <property type="entry name" value="Ribosomal_L27"/>
    <property type="match status" value="1"/>
</dbReference>
<dbReference type="PANTHER" id="PTHR15893">
    <property type="entry name" value="RIBOSOMAL PROTEIN L27"/>
    <property type="match status" value="1"/>
</dbReference>
<dbReference type="InterPro" id="IPR018261">
    <property type="entry name" value="Ribosomal_bL27_CS"/>
</dbReference>
<dbReference type="OrthoDB" id="1867012at2759"/>
<keyword evidence="6" id="KW-1185">Reference proteome</keyword>
<accession>A0A0P1BS92</accession>
<dbReference type="InterPro" id="IPR001684">
    <property type="entry name" value="Ribosomal_bL27"/>
</dbReference>
<dbReference type="NCBIfam" id="TIGR00062">
    <property type="entry name" value="L27"/>
    <property type="match status" value="1"/>
</dbReference>
<evidence type="ECO:0000256" key="2">
    <source>
        <dbReference type="ARBA" id="ARBA00022980"/>
    </source>
</evidence>